<protein>
    <submittedName>
        <fullName evidence="3">FAD-binding monooxygenase</fullName>
    </submittedName>
</protein>
<accession>W5TH19</accession>
<keyword evidence="3" id="KW-0560">Oxidoreductase</keyword>
<evidence type="ECO:0000259" key="2">
    <source>
        <dbReference type="Pfam" id="PF01494"/>
    </source>
</evidence>
<proteinExistence type="predicted"/>
<dbReference type="SUPFAM" id="SSF51905">
    <property type="entry name" value="FAD/NAD(P)-binding domain"/>
    <property type="match status" value="1"/>
</dbReference>
<feature type="domain" description="FAD-binding" evidence="2">
    <location>
        <begin position="7"/>
        <end position="315"/>
    </location>
</feature>
<dbReference type="PANTHER" id="PTHR46865:SF2">
    <property type="entry name" value="MONOOXYGENASE"/>
    <property type="match status" value="1"/>
</dbReference>
<feature type="region of interest" description="Disordered" evidence="1">
    <location>
        <begin position="374"/>
        <end position="399"/>
    </location>
</feature>
<evidence type="ECO:0000256" key="1">
    <source>
        <dbReference type="SAM" id="MobiDB-lite"/>
    </source>
</evidence>
<keyword evidence="3" id="KW-0503">Monooxygenase</keyword>
<dbReference type="GO" id="GO:0071949">
    <property type="term" value="F:FAD binding"/>
    <property type="evidence" value="ECO:0007669"/>
    <property type="project" value="InterPro"/>
</dbReference>
<dbReference type="PANTHER" id="PTHR46865">
    <property type="entry name" value="OXIDOREDUCTASE-RELATED"/>
    <property type="match status" value="1"/>
</dbReference>
<dbReference type="Gene3D" id="3.30.9.10">
    <property type="entry name" value="D-Amino Acid Oxidase, subunit A, domain 2"/>
    <property type="match status" value="1"/>
</dbReference>
<gene>
    <name evidence="3" type="ORF">NONO_c36570</name>
</gene>
<dbReference type="Proteomes" id="UP000019150">
    <property type="component" value="Chromosome"/>
</dbReference>
<reference evidence="3 4" key="1">
    <citation type="journal article" date="2014" name="Appl. Environ. Microbiol.">
        <title>Insights into the Microbial Degradation of Rubber and Gutta-Percha by Analysis of the Complete Genome of Nocardia nova SH22a.</title>
        <authorList>
            <person name="Luo Q."/>
            <person name="Hiessl S."/>
            <person name="Poehlein A."/>
            <person name="Daniel R."/>
            <person name="Steinbuchel A."/>
        </authorList>
    </citation>
    <scope>NUCLEOTIDE SEQUENCE [LARGE SCALE GENOMIC DNA]</scope>
    <source>
        <strain evidence="3">SH22a</strain>
    </source>
</reference>
<dbReference type="AlphaFoldDB" id="W5TH19"/>
<dbReference type="InterPro" id="IPR051704">
    <property type="entry name" value="FAD_aromatic-hydroxylase"/>
</dbReference>
<evidence type="ECO:0000313" key="4">
    <source>
        <dbReference type="Proteomes" id="UP000019150"/>
    </source>
</evidence>
<dbReference type="EMBL" id="CP006850">
    <property type="protein sequence ID" value="AHH18444.1"/>
    <property type="molecule type" value="Genomic_DNA"/>
</dbReference>
<dbReference type="InterPro" id="IPR036188">
    <property type="entry name" value="FAD/NAD-bd_sf"/>
</dbReference>
<keyword evidence="4" id="KW-1185">Reference proteome</keyword>
<dbReference type="HOGENOM" id="CLU_009665_1_0_11"/>
<sequence>MSRVSRSVLISGASIAGPAVADMLMRQGFEVTVVERARDFRSGGQNVDVDGTGRLVADRMGLTDQIRAAGTGETGTEFVDAAGKTLALFPASDASSFTTELEVPRGALAQMLYDRTAGQVRYLFGEQIIGVNDHADGVTVRFSNGREEAFDLVIVAEGLRSHTRKLLFDDAELHHLGLYMAWFPIPRQSIDNADLRIYHATGGRIISLRPASGSMSALLALRSNPVGYEKLTPVDQVALLRLRFADAGWQAERILDALDPDALEFQPVAQVRARTWSTNRVVLLGDAAYAPSPLSGEGTSLALTGAYLLAGELGQSDDLTVAFKRYEHQMRPRVKQAQKLPPGAARLALPNSALGVAALRGLSRLIASPPVRAARNKLHRDKPGTDSTLPSYTERVRAE</sequence>
<evidence type="ECO:0000313" key="3">
    <source>
        <dbReference type="EMBL" id="AHH18444.1"/>
    </source>
</evidence>
<dbReference type="PRINTS" id="PR00420">
    <property type="entry name" value="RNGMNOXGNASE"/>
</dbReference>
<dbReference type="STRING" id="1415166.NONO_c36570"/>
<dbReference type="GO" id="GO:0004497">
    <property type="term" value="F:monooxygenase activity"/>
    <property type="evidence" value="ECO:0007669"/>
    <property type="project" value="UniProtKB-KW"/>
</dbReference>
<dbReference type="Pfam" id="PF01494">
    <property type="entry name" value="FAD_binding_3"/>
    <property type="match status" value="1"/>
</dbReference>
<dbReference type="KEGG" id="nno:NONO_c36570"/>
<dbReference type="InterPro" id="IPR002938">
    <property type="entry name" value="FAD-bd"/>
</dbReference>
<dbReference type="PATRIC" id="fig|1415166.3.peg.3753"/>
<organism evidence="3 4">
    <name type="scientific">Nocardia nova SH22a</name>
    <dbReference type="NCBI Taxonomy" id="1415166"/>
    <lineage>
        <taxon>Bacteria</taxon>
        <taxon>Bacillati</taxon>
        <taxon>Actinomycetota</taxon>
        <taxon>Actinomycetes</taxon>
        <taxon>Mycobacteriales</taxon>
        <taxon>Nocardiaceae</taxon>
        <taxon>Nocardia</taxon>
    </lineage>
</organism>
<dbReference type="eggNOG" id="COG0654">
    <property type="taxonomic scope" value="Bacteria"/>
</dbReference>
<dbReference type="Gene3D" id="3.50.50.60">
    <property type="entry name" value="FAD/NAD(P)-binding domain"/>
    <property type="match status" value="1"/>
</dbReference>
<name>W5TH19_9NOCA</name>